<protein>
    <submittedName>
        <fullName evidence="2">Putative helicase 22</fullName>
    </submittedName>
</protein>
<name>A0A226DNV2_FOLCA</name>
<dbReference type="EMBL" id="LNIX01000013">
    <property type="protein sequence ID" value="OXA47215.1"/>
    <property type="molecule type" value="Genomic_DNA"/>
</dbReference>
<dbReference type="GO" id="GO:0016787">
    <property type="term" value="F:hydrolase activity"/>
    <property type="evidence" value="ECO:0007669"/>
    <property type="project" value="InterPro"/>
</dbReference>
<comment type="caution">
    <text evidence="2">The sequence shown here is derived from an EMBL/GenBank/DDBJ whole genome shotgun (WGS) entry which is preliminary data.</text>
</comment>
<reference evidence="2 3" key="1">
    <citation type="submission" date="2015-12" db="EMBL/GenBank/DDBJ databases">
        <title>The genome of Folsomia candida.</title>
        <authorList>
            <person name="Faddeeva A."/>
            <person name="Derks M.F."/>
            <person name="Anvar Y."/>
            <person name="Smit S."/>
            <person name="Van Straalen N."/>
            <person name="Roelofs D."/>
        </authorList>
    </citation>
    <scope>NUCLEOTIDE SEQUENCE [LARGE SCALE GENOMIC DNA]</scope>
    <source>
        <strain evidence="2 3">VU population</strain>
        <tissue evidence="2">Whole body</tissue>
    </source>
</reference>
<dbReference type="PROSITE" id="PS51192">
    <property type="entry name" value="HELICASE_ATP_BIND_1"/>
    <property type="match status" value="1"/>
</dbReference>
<keyword evidence="3" id="KW-1185">Reference proteome</keyword>
<dbReference type="InterPro" id="IPR027417">
    <property type="entry name" value="P-loop_NTPase"/>
</dbReference>
<evidence type="ECO:0000313" key="3">
    <source>
        <dbReference type="Proteomes" id="UP000198287"/>
    </source>
</evidence>
<sequence length="356" mass="40548">MVVLLPFVLASEKVFILTPSCIISKQLAADFGSPTAKTSFFLKCGFFNVINKKLKNLVDQPLVTSPDEIDDLEENELVIFNAQKFSGKSRLSLSNQDSKDGVARMLRQFDTIIVDEAHHYPAATWNNIINEFEGKKVVFLTATPFRGSEDNDEWKKLIVKMETVFEIDLCKLEGVTIRRSEFVSRSCAYAPFGPNFLSKLKIDIEEYLNQHYAQDTRASQRKPQAMLLVRRRTEAIAVAQFLGDEATYVTSDRHGTRNLDDFTKGIKRIVVVCEILREGYDNPNVTLVLILRNCQSRVLFDQFCGRCIRIRRDLTGQKVDSTRGTVMSYDCFGQAKMWDARMKKSDSDPCEESESD</sequence>
<dbReference type="GO" id="GO:0005829">
    <property type="term" value="C:cytosol"/>
    <property type="evidence" value="ECO:0007669"/>
    <property type="project" value="TreeGrafter"/>
</dbReference>
<dbReference type="InterPro" id="IPR006935">
    <property type="entry name" value="Helicase/UvrB_N"/>
</dbReference>
<evidence type="ECO:0000259" key="1">
    <source>
        <dbReference type="PROSITE" id="PS51192"/>
    </source>
</evidence>
<gene>
    <name evidence="2" type="ORF">Fcan01_17667</name>
</gene>
<dbReference type="OrthoDB" id="16911at2759"/>
<keyword evidence="2" id="KW-0347">Helicase</keyword>
<dbReference type="Proteomes" id="UP000198287">
    <property type="component" value="Unassembled WGS sequence"/>
</dbReference>
<dbReference type="Pfam" id="PF00271">
    <property type="entry name" value="Helicase_C"/>
    <property type="match status" value="1"/>
</dbReference>
<dbReference type="Gene3D" id="3.40.50.300">
    <property type="entry name" value="P-loop containing nucleotide triphosphate hydrolases"/>
    <property type="match status" value="2"/>
</dbReference>
<dbReference type="GO" id="GO:0004386">
    <property type="term" value="F:helicase activity"/>
    <property type="evidence" value="ECO:0007669"/>
    <property type="project" value="UniProtKB-KW"/>
</dbReference>
<dbReference type="InterPro" id="IPR014001">
    <property type="entry name" value="Helicase_ATP-bd"/>
</dbReference>
<feature type="domain" description="Helicase ATP-binding" evidence="1">
    <location>
        <begin position="1"/>
        <end position="162"/>
    </location>
</feature>
<keyword evidence="2" id="KW-0547">Nucleotide-binding</keyword>
<evidence type="ECO:0000313" key="2">
    <source>
        <dbReference type="EMBL" id="OXA47215.1"/>
    </source>
</evidence>
<keyword evidence="2" id="KW-0378">Hydrolase</keyword>
<dbReference type="InterPro" id="IPR001650">
    <property type="entry name" value="Helicase_C-like"/>
</dbReference>
<dbReference type="STRING" id="158441.A0A226DNV2"/>
<dbReference type="PANTHER" id="PTHR47396">
    <property type="entry name" value="TYPE I RESTRICTION ENZYME ECOKI R PROTEIN"/>
    <property type="match status" value="1"/>
</dbReference>
<dbReference type="GO" id="GO:0003677">
    <property type="term" value="F:DNA binding"/>
    <property type="evidence" value="ECO:0007669"/>
    <property type="project" value="InterPro"/>
</dbReference>
<proteinExistence type="predicted"/>
<organism evidence="2 3">
    <name type="scientific">Folsomia candida</name>
    <name type="common">Springtail</name>
    <dbReference type="NCBI Taxonomy" id="158441"/>
    <lineage>
        <taxon>Eukaryota</taxon>
        <taxon>Metazoa</taxon>
        <taxon>Ecdysozoa</taxon>
        <taxon>Arthropoda</taxon>
        <taxon>Hexapoda</taxon>
        <taxon>Collembola</taxon>
        <taxon>Entomobryomorpha</taxon>
        <taxon>Isotomoidea</taxon>
        <taxon>Isotomidae</taxon>
        <taxon>Proisotominae</taxon>
        <taxon>Folsomia</taxon>
    </lineage>
</organism>
<dbReference type="SUPFAM" id="SSF52540">
    <property type="entry name" value="P-loop containing nucleoside triphosphate hydrolases"/>
    <property type="match status" value="1"/>
</dbReference>
<dbReference type="AlphaFoldDB" id="A0A226DNV2"/>
<dbReference type="GO" id="GO:0005524">
    <property type="term" value="F:ATP binding"/>
    <property type="evidence" value="ECO:0007669"/>
    <property type="project" value="InterPro"/>
</dbReference>
<accession>A0A226DNV2</accession>
<dbReference type="Pfam" id="PF04851">
    <property type="entry name" value="ResIII"/>
    <property type="match status" value="1"/>
</dbReference>
<dbReference type="InterPro" id="IPR050742">
    <property type="entry name" value="Helicase_Restrict-Modif_Enz"/>
</dbReference>
<keyword evidence="2" id="KW-0067">ATP-binding</keyword>
<dbReference type="OMA" id="RSCAYAP"/>
<dbReference type="PANTHER" id="PTHR47396:SF1">
    <property type="entry name" value="ATP-DEPENDENT HELICASE IRC3-RELATED"/>
    <property type="match status" value="1"/>
</dbReference>